<evidence type="ECO:0000256" key="2">
    <source>
        <dbReference type="ARBA" id="ARBA00022771"/>
    </source>
</evidence>
<name>R0GMA9_9BRAS</name>
<dbReference type="InterPro" id="IPR006564">
    <property type="entry name" value="Znf_PMZ"/>
</dbReference>
<keyword evidence="3" id="KW-0862">Zinc</keyword>
<keyword evidence="1" id="KW-0479">Metal-binding</keyword>
<dbReference type="EMBL" id="KB870815">
    <property type="protein sequence ID" value="EOA12338.1"/>
    <property type="molecule type" value="Genomic_DNA"/>
</dbReference>
<sequence length="540" mass="61200">MFKDKEDCTTKLAIHAIGRKLHFINAKSTPENFAAICVSHSYPWRVYSTKVTDSERFEVLTAILQHTCSVDARGDFHKMASTAVIGKLMRPKYVWVGRGPRPNELRKILRQEFSLNVSYWKAWRTREISMDNAMGSVMGSYALILPYFKLLLESNPGSLVYLETNKDGEGVERFKYIFFAIAASIKGFAFMRNVIVIDGIHLRGRYGGCLIAASAKDANFQVFLINFGIVNNKNDEAWSKLWKMIVSDRHSSIYASIRKVYPMASHAACVVHVKRNIVDIFKSKPLSCLVSSAARAYRLNVFNKLFAEIRKIGGPCADYLTGIGFEHWTKSHFVGERYNLMTRNIAESLNNILTMERDYPIISILETIRTTLENILPPKVNEMVIENYEKGSSFMVMKIGDGHYDVHDDKDSAFVVNLWERTCACREFQILMIPCSHAIAAAIEEEVRVDTLMGVSHTLPNLRFAYADLIMSVPDMATLAPSPSDVGGGKLAPPFVRRPPGCPRKRRLFSRGEIRRTTRRRCTRCRSLGHNRATCRGLVQ</sequence>
<dbReference type="GO" id="GO:0008270">
    <property type="term" value="F:zinc ion binding"/>
    <property type="evidence" value="ECO:0007669"/>
    <property type="project" value="UniProtKB-KW"/>
</dbReference>
<keyword evidence="2 4" id="KW-0863">Zinc-finger</keyword>
<evidence type="ECO:0000313" key="6">
    <source>
        <dbReference type="EMBL" id="EOA12338.1"/>
    </source>
</evidence>
<dbReference type="AlphaFoldDB" id="R0GMA9"/>
<proteinExistence type="predicted"/>
<protein>
    <recommendedName>
        <fullName evidence="5">SWIM-type domain-containing protein</fullName>
    </recommendedName>
</protein>
<dbReference type="InterPro" id="IPR007527">
    <property type="entry name" value="Znf_SWIM"/>
</dbReference>
<dbReference type="Pfam" id="PF10551">
    <property type="entry name" value="MULE"/>
    <property type="match status" value="1"/>
</dbReference>
<dbReference type="STRING" id="81985.R0GMA9"/>
<dbReference type="PROSITE" id="PS50966">
    <property type="entry name" value="ZF_SWIM"/>
    <property type="match status" value="1"/>
</dbReference>
<gene>
    <name evidence="6" type="ORF">CARUB_v10007906mg</name>
</gene>
<accession>R0GMA9</accession>
<evidence type="ECO:0000259" key="5">
    <source>
        <dbReference type="PROSITE" id="PS50966"/>
    </source>
</evidence>
<dbReference type="SMART" id="SM00575">
    <property type="entry name" value="ZnF_PMZ"/>
    <property type="match status" value="1"/>
</dbReference>
<dbReference type="PANTHER" id="PTHR31973:SF187">
    <property type="entry name" value="MUTATOR TRANSPOSASE MUDRA PROTEIN"/>
    <property type="match status" value="1"/>
</dbReference>
<keyword evidence="7" id="KW-1185">Reference proteome</keyword>
<dbReference type="Proteomes" id="UP000029121">
    <property type="component" value="Unassembled WGS sequence"/>
</dbReference>
<evidence type="ECO:0000256" key="4">
    <source>
        <dbReference type="PROSITE-ProRule" id="PRU00325"/>
    </source>
</evidence>
<dbReference type="PANTHER" id="PTHR31973">
    <property type="entry name" value="POLYPROTEIN, PUTATIVE-RELATED"/>
    <property type="match status" value="1"/>
</dbReference>
<organism evidence="6 7">
    <name type="scientific">Capsella rubella</name>
    <dbReference type="NCBI Taxonomy" id="81985"/>
    <lineage>
        <taxon>Eukaryota</taxon>
        <taxon>Viridiplantae</taxon>
        <taxon>Streptophyta</taxon>
        <taxon>Embryophyta</taxon>
        <taxon>Tracheophyta</taxon>
        <taxon>Spermatophyta</taxon>
        <taxon>Magnoliopsida</taxon>
        <taxon>eudicotyledons</taxon>
        <taxon>Gunneridae</taxon>
        <taxon>Pentapetalae</taxon>
        <taxon>rosids</taxon>
        <taxon>malvids</taxon>
        <taxon>Brassicales</taxon>
        <taxon>Brassicaceae</taxon>
        <taxon>Camelineae</taxon>
        <taxon>Capsella</taxon>
    </lineage>
</organism>
<dbReference type="InterPro" id="IPR018289">
    <property type="entry name" value="MULE_transposase_dom"/>
</dbReference>
<feature type="non-terminal residue" evidence="6">
    <location>
        <position position="540"/>
    </location>
</feature>
<dbReference type="Pfam" id="PF04434">
    <property type="entry name" value="SWIM"/>
    <property type="match status" value="1"/>
</dbReference>
<evidence type="ECO:0000256" key="3">
    <source>
        <dbReference type="ARBA" id="ARBA00022833"/>
    </source>
</evidence>
<evidence type="ECO:0000256" key="1">
    <source>
        <dbReference type="ARBA" id="ARBA00022723"/>
    </source>
</evidence>
<dbReference type="eggNOG" id="ENOG502RJNC">
    <property type="taxonomic scope" value="Eukaryota"/>
</dbReference>
<reference evidence="7" key="1">
    <citation type="journal article" date="2013" name="Nat. Genet.">
        <title>The Capsella rubella genome and the genomic consequences of rapid mating system evolution.</title>
        <authorList>
            <person name="Slotte T."/>
            <person name="Hazzouri K.M."/>
            <person name="Agren J.A."/>
            <person name="Koenig D."/>
            <person name="Maumus F."/>
            <person name="Guo Y.L."/>
            <person name="Steige K."/>
            <person name="Platts A.E."/>
            <person name="Escobar J.S."/>
            <person name="Newman L.K."/>
            <person name="Wang W."/>
            <person name="Mandakova T."/>
            <person name="Vello E."/>
            <person name="Smith L.M."/>
            <person name="Henz S.R."/>
            <person name="Steffen J."/>
            <person name="Takuno S."/>
            <person name="Brandvain Y."/>
            <person name="Coop G."/>
            <person name="Andolfatto P."/>
            <person name="Hu T.T."/>
            <person name="Blanchette M."/>
            <person name="Clark R.M."/>
            <person name="Quesneville H."/>
            <person name="Nordborg M."/>
            <person name="Gaut B.S."/>
            <person name="Lysak M.A."/>
            <person name="Jenkins J."/>
            <person name="Grimwood J."/>
            <person name="Chapman J."/>
            <person name="Prochnik S."/>
            <person name="Shu S."/>
            <person name="Rokhsar D."/>
            <person name="Schmutz J."/>
            <person name="Weigel D."/>
            <person name="Wright S.I."/>
        </authorList>
    </citation>
    <scope>NUCLEOTIDE SEQUENCE [LARGE SCALE GENOMIC DNA]</scope>
    <source>
        <strain evidence="7">cv. Monte Gargano</strain>
    </source>
</reference>
<feature type="domain" description="SWIM-type" evidence="5">
    <location>
        <begin position="404"/>
        <end position="446"/>
    </location>
</feature>
<evidence type="ECO:0000313" key="7">
    <source>
        <dbReference type="Proteomes" id="UP000029121"/>
    </source>
</evidence>